<evidence type="ECO:0000256" key="5">
    <source>
        <dbReference type="SAM" id="Phobius"/>
    </source>
</evidence>
<reference evidence="6" key="1">
    <citation type="journal article" name="DNA Res.">
        <title>The physiological potential of anammox bacteria as revealed by their core genome structure.</title>
        <authorList>
            <person name="Okubo T."/>
            <person name="Toyoda A."/>
            <person name="Fukuhara K."/>
            <person name="Uchiyama I."/>
            <person name="Harigaya Y."/>
            <person name="Kuroiwa M."/>
            <person name="Suzuki T."/>
            <person name="Murakami Y."/>
            <person name="Suwa Y."/>
            <person name="Takami H."/>
        </authorList>
    </citation>
    <scope>NUCLEOTIDE SEQUENCE</scope>
    <source>
        <strain evidence="6">317325-3</strain>
    </source>
</reference>
<dbReference type="EMBL" id="AP021857">
    <property type="protein sequence ID" value="BBO19562.1"/>
    <property type="molecule type" value="Genomic_DNA"/>
</dbReference>
<evidence type="ECO:0000313" key="7">
    <source>
        <dbReference type="Proteomes" id="UP000662914"/>
    </source>
</evidence>
<dbReference type="AlphaFoldDB" id="A0A809RJF8"/>
<feature type="transmembrane region" description="Helical" evidence="5">
    <location>
        <begin position="30"/>
        <end position="48"/>
    </location>
</feature>
<protein>
    <recommendedName>
        <fullName evidence="8">MBOAT family protein</fullName>
    </recommendedName>
</protein>
<proteinExistence type="predicted"/>
<dbReference type="InterPro" id="IPR004299">
    <property type="entry name" value="MBOAT_fam"/>
</dbReference>
<sequence>MVKGFFFVLVLADATKHVWLGLQDTSLAGAYPIALAGAQITFLIHLFFDFSGYMHIVIGAAQFFGLQLPENFDRPWQSKSFLEFWGRWHMTMSNWFKTYVFNAVLMALVKRWPSAKLSDVHGVVAFFLTFFLVGLWHGTTWAFVLCGFLLGIGASANQVYRNVMRRKLGKKRLEVLSGWKPYSMAAAALAFTYICFSVIPLWLGIAQIRNVVITYKLTGLIAAELVLFVFLLVALPGVQRLSRLWPPSLPRLQAAMVAGFQCAAIDAYVFLFPAIGGAFFYEQF</sequence>
<evidence type="ECO:0000313" key="6">
    <source>
        <dbReference type="EMBL" id="BBO19562.1"/>
    </source>
</evidence>
<feature type="transmembrane region" description="Helical" evidence="5">
    <location>
        <begin position="256"/>
        <end position="281"/>
    </location>
</feature>
<dbReference type="PANTHER" id="PTHR13285:SF18">
    <property type="entry name" value="PROTEIN-CYSTEINE N-PALMITOYLTRANSFERASE RASP"/>
    <property type="match status" value="1"/>
</dbReference>
<dbReference type="GO" id="GO:0016746">
    <property type="term" value="F:acyltransferase activity"/>
    <property type="evidence" value="ECO:0007669"/>
    <property type="project" value="TreeGrafter"/>
</dbReference>
<accession>A0A809RJF8</accession>
<dbReference type="Proteomes" id="UP000662914">
    <property type="component" value="Chromosome"/>
</dbReference>
<evidence type="ECO:0000256" key="3">
    <source>
        <dbReference type="ARBA" id="ARBA00022989"/>
    </source>
</evidence>
<dbReference type="KEGG" id="ddz:DSYM_02610"/>
<gene>
    <name evidence="6" type="ORF">DSYM_02610</name>
</gene>
<evidence type="ECO:0008006" key="8">
    <source>
        <dbReference type="Google" id="ProtNLM"/>
    </source>
</evidence>
<feature type="transmembrane region" description="Helical" evidence="5">
    <location>
        <begin position="217"/>
        <end position="235"/>
    </location>
</feature>
<dbReference type="InterPro" id="IPR051085">
    <property type="entry name" value="MB_O-acyltransferase"/>
</dbReference>
<keyword evidence="4 5" id="KW-0472">Membrane</keyword>
<dbReference type="Pfam" id="PF03062">
    <property type="entry name" value="MBOAT"/>
    <property type="match status" value="1"/>
</dbReference>
<organism evidence="6 7">
    <name type="scientific">Candidatus Desulfobacillus denitrificans</name>
    <dbReference type="NCBI Taxonomy" id="2608985"/>
    <lineage>
        <taxon>Bacteria</taxon>
        <taxon>Pseudomonadati</taxon>
        <taxon>Pseudomonadota</taxon>
        <taxon>Betaproteobacteria</taxon>
        <taxon>Candidatus Desulfobacillus</taxon>
    </lineage>
</organism>
<keyword evidence="2 5" id="KW-0812">Transmembrane</keyword>
<dbReference type="PANTHER" id="PTHR13285">
    <property type="entry name" value="ACYLTRANSFERASE"/>
    <property type="match status" value="1"/>
</dbReference>
<comment type="subcellular location">
    <subcellularLocation>
        <location evidence="1">Membrane</location>
        <topology evidence="1">Multi-pass membrane protein</topology>
    </subcellularLocation>
</comment>
<feature type="transmembrane region" description="Helical" evidence="5">
    <location>
        <begin position="181"/>
        <end position="205"/>
    </location>
</feature>
<dbReference type="GO" id="GO:0016020">
    <property type="term" value="C:membrane"/>
    <property type="evidence" value="ECO:0007669"/>
    <property type="project" value="UniProtKB-SubCell"/>
</dbReference>
<name>A0A809RJF8_9PROT</name>
<feature type="transmembrane region" description="Helical" evidence="5">
    <location>
        <begin position="120"/>
        <end position="136"/>
    </location>
</feature>
<keyword evidence="3 5" id="KW-1133">Transmembrane helix</keyword>
<evidence type="ECO:0000256" key="4">
    <source>
        <dbReference type="ARBA" id="ARBA00023136"/>
    </source>
</evidence>
<evidence type="ECO:0000256" key="2">
    <source>
        <dbReference type="ARBA" id="ARBA00022692"/>
    </source>
</evidence>
<evidence type="ECO:0000256" key="1">
    <source>
        <dbReference type="ARBA" id="ARBA00004141"/>
    </source>
</evidence>